<dbReference type="EMBL" id="GG745339">
    <property type="protein sequence ID" value="KNE61940.1"/>
    <property type="molecule type" value="Genomic_DNA"/>
</dbReference>
<reference evidence="10" key="2">
    <citation type="submission" date="2009-11" db="EMBL/GenBank/DDBJ databases">
        <title>The Genome Sequence of Allomyces macrogynus strain ATCC 38327.</title>
        <authorList>
            <consortium name="The Broad Institute Genome Sequencing Platform"/>
            <person name="Russ C."/>
            <person name="Cuomo C."/>
            <person name="Shea T."/>
            <person name="Young S.K."/>
            <person name="Zeng Q."/>
            <person name="Koehrsen M."/>
            <person name="Haas B."/>
            <person name="Borodovsky M."/>
            <person name="Guigo R."/>
            <person name="Alvarado L."/>
            <person name="Berlin A."/>
            <person name="Borenstein D."/>
            <person name="Chen Z."/>
            <person name="Engels R."/>
            <person name="Freedman E."/>
            <person name="Gellesch M."/>
            <person name="Goldberg J."/>
            <person name="Griggs A."/>
            <person name="Gujja S."/>
            <person name="Heiman D."/>
            <person name="Hepburn T."/>
            <person name="Howarth C."/>
            <person name="Jen D."/>
            <person name="Larson L."/>
            <person name="Lewis B."/>
            <person name="Mehta T."/>
            <person name="Park D."/>
            <person name="Pearson M."/>
            <person name="Roberts A."/>
            <person name="Saif S."/>
            <person name="Shenoy N."/>
            <person name="Sisk P."/>
            <person name="Stolte C."/>
            <person name="Sykes S."/>
            <person name="Walk T."/>
            <person name="White J."/>
            <person name="Yandava C."/>
            <person name="Burger G."/>
            <person name="Gray M.W."/>
            <person name="Holland P.W.H."/>
            <person name="King N."/>
            <person name="Lang F.B.F."/>
            <person name="Roger A.J."/>
            <person name="Ruiz-Trillo I."/>
            <person name="Lander E."/>
            <person name="Nusbaum C."/>
        </authorList>
    </citation>
    <scope>NUCLEOTIDE SEQUENCE [LARGE SCALE GENOMIC DNA]</scope>
    <source>
        <strain evidence="10">ATCC 38327</strain>
    </source>
</reference>
<dbReference type="PANTHER" id="PTHR46366:SF1">
    <property type="entry name" value="PDZ DOMAIN-CONTAINING PROTEIN C1685.05"/>
    <property type="match status" value="1"/>
</dbReference>
<dbReference type="AlphaFoldDB" id="A0A0L0SHT5"/>
<comment type="similarity">
    <text evidence="3">Belongs to the peptidase S1C family.</text>
</comment>
<feature type="compositionally biased region" description="Low complexity" evidence="7">
    <location>
        <begin position="44"/>
        <end position="55"/>
    </location>
</feature>
<dbReference type="GO" id="GO:0006508">
    <property type="term" value="P:proteolysis"/>
    <property type="evidence" value="ECO:0007669"/>
    <property type="project" value="UniProtKB-KW"/>
</dbReference>
<evidence type="ECO:0000256" key="6">
    <source>
        <dbReference type="ARBA" id="ARBA00023242"/>
    </source>
</evidence>
<comment type="function">
    <text evidence="1">Nuclear serine protease which mediates apoptosis.</text>
</comment>
<dbReference type="GO" id="GO:0004252">
    <property type="term" value="F:serine-type endopeptidase activity"/>
    <property type="evidence" value="ECO:0007669"/>
    <property type="project" value="InterPro"/>
</dbReference>
<keyword evidence="10" id="KW-1185">Reference proteome</keyword>
<evidence type="ECO:0000313" key="10">
    <source>
        <dbReference type="Proteomes" id="UP000054350"/>
    </source>
</evidence>
<dbReference type="OrthoDB" id="4217619at2759"/>
<dbReference type="InterPro" id="IPR025926">
    <property type="entry name" value="PDZ-like_dom"/>
</dbReference>
<evidence type="ECO:0000256" key="4">
    <source>
        <dbReference type="ARBA" id="ARBA00020338"/>
    </source>
</evidence>
<dbReference type="Pfam" id="PF13365">
    <property type="entry name" value="Trypsin_2"/>
    <property type="match status" value="1"/>
</dbReference>
<reference evidence="9 10" key="1">
    <citation type="submission" date="2009-11" db="EMBL/GenBank/DDBJ databases">
        <title>Annotation of Allomyces macrogynus ATCC 38327.</title>
        <authorList>
            <consortium name="The Broad Institute Genome Sequencing Platform"/>
            <person name="Russ C."/>
            <person name="Cuomo C."/>
            <person name="Burger G."/>
            <person name="Gray M.W."/>
            <person name="Holland P.W.H."/>
            <person name="King N."/>
            <person name="Lang F.B.F."/>
            <person name="Roger A.J."/>
            <person name="Ruiz-Trillo I."/>
            <person name="Young S.K."/>
            <person name="Zeng Q."/>
            <person name="Gargeya S."/>
            <person name="Fitzgerald M."/>
            <person name="Haas B."/>
            <person name="Abouelleil A."/>
            <person name="Alvarado L."/>
            <person name="Arachchi H.M."/>
            <person name="Berlin A."/>
            <person name="Chapman S.B."/>
            <person name="Gearin G."/>
            <person name="Goldberg J."/>
            <person name="Griggs A."/>
            <person name="Gujja S."/>
            <person name="Hansen M."/>
            <person name="Heiman D."/>
            <person name="Howarth C."/>
            <person name="Larimer J."/>
            <person name="Lui A."/>
            <person name="MacDonald P.J.P."/>
            <person name="McCowen C."/>
            <person name="Montmayeur A."/>
            <person name="Murphy C."/>
            <person name="Neiman D."/>
            <person name="Pearson M."/>
            <person name="Priest M."/>
            <person name="Roberts A."/>
            <person name="Saif S."/>
            <person name="Shea T."/>
            <person name="Sisk P."/>
            <person name="Stolte C."/>
            <person name="Sykes S."/>
            <person name="Wortman J."/>
            <person name="Nusbaum C."/>
            <person name="Birren B."/>
        </authorList>
    </citation>
    <scope>NUCLEOTIDE SEQUENCE [LARGE SCALE GENOMIC DNA]</scope>
    <source>
        <strain evidence="9 10">ATCC 38327</strain>
    </source>
</reference>
<proteinExistence type="inferred from homology"/>
<organism evidence="9 10">
    <name type="scientific">Allomyces macrogynus (strain ATCC 38327)</name>
    <name type="common">Allomyces javanicus var. macrogynus</name>
    <dbReference type="NCBI Taxonomy" id="578462"/>
    <lineage>
        <taxon>Eukaryota</taxon>
        <taxon>Fungi</taxon>
        <taxon>Fungi incertae sedis</taxon>
        <taxon>Blastocladiomycota</taxon>
        <taxon>Blastocladiomycetes</taxon>
        <taxon>Blastocladiales</taxon>
        <taxon>Blastocladiaceae</taxon>
        <taxon>Allomyces</taxon>
    </lineage>
</organism>
<feature type="domain" description="PDZ" evidence="8">
    <location>
        <begin position="369"/>
        <end position="433"/>
    </location>
</feature>
<comment type="subcellular location">
    <subcellularLocation>
        <location evidence="2">Nucleus</location>
    </subcellularLocation>
</comment>
<dbReference type="InterPro" id="IPR036034">
    <property type="entry name" value="PDZ_sf"/>
</dbReference>
<accession>A0A0L0SHT5</accession>
<evidence type="ECO:0000256" key="3">
    <source>
        <dbReference type="ARBA" id="ARBA00010541"/>
    </source>
</evidence>
<evidence type="ECO:0000256" key="2">
    <source>
        <dbReference type="ARBA" id="ARBA00004123"/>
    </source>
</evidence>
<sequence>MPSTRRWPPKAPAGPLDVIDDVAVDLVEREIEIEVTDDEELGLPEPAAEDAAFPPSVEGDQPGSPPMPAPSDTRRSSLAASPLITPVTPTIPAVGKSPWGSPGRAPRSRTRTRTRTITATSGILLPGTVPGSLTASPAAVSADHRWKAVLERAIASVVSIRYSVPVTFDTFFAGVYTATGFVVDAERGLVLTNKHVVTDAPVLAKVAFRHSEEVEAKVVYADPVHDFGVIQFNPKELRAGGKDGERVELRAIQLAPSEIKVGIDVKVPGADAGEKLSILSGTVARIDRPCANYGKATYCDFNTFYIQASSNTSGGSSGSPVLNDRGQAVALNAGGSTVSASSFFLPLDRVIAALDKIQHGLPVARGTLQVEFVQRTYDECRRMGLPLDLEHSFRALDPTLHGCLAVQNVFPGGPAAGRLHAGDVLVAVNGRRLAHFVALAEILDEHVGQSVEVTVLRPASGGLITIVIPLVEDLHALGPRQFLAWNGDVIHGVSVHLARSYLHPVGGVMLVKAGHVFGVAGIPPHVMIVAVNHQRVANLDEFCAVVKKLPHGARVPVRYYALNKKNVELVKIVELDRVFDSPKLWTRDAFQWSCAELPFDGFEPPKVKDEEEGVTPVMIPSSVGLNLKSYEPVGSAAAFTGTSDTADPTAHHDDEADLYVPPMHTIASSRLSPILTAVQRSLVLLEFKSGFGVDGLAITYSVGVGIVVDATRGLVVTDRMTVPTAVGRVSLCVGNCALVTARILAMDPLHNTVWVQYDPRSPVVRDLRSVPMSVQHTTTTAATGGGVDNDAEDEEEDDHNPAGRAALAAMAHGGTRELSAPTPACAVRLANPLAVGDDTYYVSVSRITHLAFAIPATVKVRGYHFFAEKYPPQPRTINFGHGLALDNAAALSANGTAGVLTDKAGNVQALWLGHRPCGSYLGTPMDAVLPVMCALQGQIEPVVGAAGPRGVAVGEVPAAGPAEEGNGDHMERGFAICRARMRLMDARDPDTLPLPSVRTLDVELNEVHYWKARDCGLGSAWIRRIHAARPDAYAVLAVRRVASGTPTAAALREMDLVLAVDGRVVASFDDVQRLVLPGESTAGDARLLVFRDGQEVEVTVPWIDFSMHPNGAGTATAGASQTRIPRAVVWAGAAFQSPPRALTLTVKRVPRGVYVAVLYTGAPAHRDGLASCVFVTHVDGRAVTDLNELLRAVEKDTEGVPRVDFRREGWMAVARERQVAKRKMGVGSMAAVAVAEEEVGKEVADRTVRLTVVDLEGSTRVISVETCRAYFPMYVVVG</sequence>
<feature type="region of interest" description="Disordered" evidence="7">
    <location>
        <begin position="33"/>
        <end position="114"/>
    </location>
</feature>
<evidence type="ECO:0000313" key="9">
    <source>
        <dbReference type="EMBL" id="KNE61940.1"/>
    </source>
</evidence>
<gene>
    <name evidence="9" type="ORF">AMAG_07207</name>
</gene>
<dbReference type="Pfam" id="PF12812">
    <property type="entry name" value="PDZ_1"/>
    <property type="match status" value="1"/>
</dbReference>
<dbReference type="Gene3D" id="2.30.42.10">
    <property type="match status" value="2"/>
</dbReference>
<dbReference type="STRING" id="578462.A0A0L0SHT5"/>
<dbReference type="PANTHER" id="PTHR46366">
    <property type="entry name" value="PRO-APOPTOTIC SERINE PROTEASE NMA111"/>
    <property type="match status" value="1"/>
</dbReference>
<dbReference type="SMART" id="SM00228">
    <property type="entry name" value="PDZ"/>
    <property type="match status" value="3"/>
</dbReference>
<dbReference type="Gene3D" id="2.40.10.120">
    <property type="match status" value="1"/>
</dbReference>
<evidence type="ECO:0000256" key="7">
    <source>
        <dbReference type="SAM" id="MobiDB-lite"/>
    </source>
</evidence>
<dbReference type="InterPro" id="IPR001940">
    <property type="entry name" value="Peptidase_S1C"/>
</dbReference>
<evidence type="ECO:0000256" key="1">
    <source>
        <dbReference type="ARBA" id="ARBA00002558"/>
    </source>
</evidence>
<dbReference type="GO" id="GO:0005634">
    <property type="term" value="C:nucleus"/>
    <property type="evidence" value="ECO:0007669"/>
    <property type="project" value="UniProtKB-SubCell"/>
</dbReference>
<feature type="compositionally biased region" description="Acidic residues" evidence="7">
    <location>
        <begin position="789"/>
        <end position="798"/>
    </location>
</feature>
<dbReference type="VEuPathDB" id="FungiDB:AMAG_07207"/>
<dbReference type="InterPro" id="IPR041489">
    <property type="entry name" value="PDZ_6"/>
</dbReference>
<evidence type="ECO:0000259" key="8">
    <source>
        <dbReference type="PROSITE" id="PS50106"/>
    </source>
</evidence>
<dbReference type="PROSITE" id="PS50106">
    <property type="entry name" value="PDZ"/>
    <property type="match status" value="1"/>
</dbReference>
<keyword evidence="6" id="KW-0539">Nucleus</keyword>
<name>A0A0L0SHT5_ALLM3</name>
<dbReference type="SUPFAM" id="SSF50156">
    <property type="entry name" value="PDZ domain-like"/>
    <property type="match status" value="3"/>
</dbReference>
<protein>
    <recommendedName>
        <fullName evidence="4">Pro-apoptotic serine protease NMA111</fullName>
    </recommendedName>
    <alternativeName>
        <fullName evidence="5">Pro-apoptotic serine protease nma111</fullName>
    </alternativeName>
</protein>
<dbReference type="InterPro" id="IPR001478">
    <property type="entry name" value="PDZ"/>
</dbReference>
<dbReference type="Proteomes" id="UP000054350">
    <property type="component" value="Unassembled WGS sequence"/>
</dbReference>
<dbReference type="Pfam" id="PF17820">
    <property type="entry name" value="PDZ_6"/>
    <property type="match status" value="1"/>
</dbReference>
<evidence type="ECO:0000256" key="5">
    <source>
        <dbReference type="ARBA" id="ARBA00021524"/>
    </source>
</evidence>
<dbReference type="eggNOG" id="KOG1421">
    <property type="taxonomic scope" value="Eukaryota"/>
</dbReference>
<feature type="compositionally biased region" description="Acidic residues" evidence="7">
    <location>
        <begin position="33"/>
        <end position="42"/>
    </location>
</feature>
<dbReference type="PRINTS" id="PR00834">
    <property type="entry name" value="PROTEASES2C"/>
</dbReference>
<dbReference type="SUPFAM" id="SSF50494">
    <property type="entry name" value="Trypsin-like serine proteases"/>
    <property type="match status" value="1"/>
</dbReference>
<feature type="region of interest" description="Disordered" evidence="7">
    <location>
        <begin position="775"/>
        <end position="801"/>
    </location>
</feature>
<dbReference type="InterPro" id="IPR009003">
    <property type="entry name" value="Peptidase_S1_PA"/>
</dbReference>